<dbReference type="InterPro" id="IPR035931">
    <property type="entry name" value="YlxR-like_sf"/>
</dbReference>
<evidence type="ECO:0000313" key="2">
    <source>
        <dbReference type="EMBL" id="GAB94726.1"/>
    </source>
</evidence>
<keyword evidence="3" id="KW-1185">Reference proteome</keyword>
<dbReference type="Gene3D" id="3.30.1230.10">
    <property type="entry name" value="YlxR-like"/>
    <property type="match status" value="1"/>
</dbReference>
<feature type="domain" description="YlxR" evidence="1">
    <location>
        <begin position="24"/>
        <end position="67"/>
    </location>
</feature>
<dbReference type="EMBL" id="BAHD01000010">
    <property type="protein sequence ID" value="GAB94726.1"/>
    <property type="molecule type" value="Genomic_DNA"/>
</dbReference>
<evidence type="ECO:0000259" key="1">
    <source>
        <dbReference type="Pfam" id="PF04296"/>
    </source>
</evidence>
<reference evidence="2 3" key="1">
    <citation type="submission" date="2012-08" db="EMBL/GenBank/DDBJ databases">
        <title>Whole genome shotgun sequence of Kineosphaera limosa NBRC 100340.</title>
        <authorList>
            <person name="Yoshida I."/>
            <person name="Isaki S."/>
            <person name="Hosoyama A."/>
            <person name="Tsuchikane K."/>
            <person name="Katsumata H."/>
            <person name="Ando Y."/>
            <person name="Ohji S."/>
            <person name="Hamada M."/>
            <person name="Tamura T."/>
            <person name="Yamazoe A."/>
            <person name="Yamazaki S."/>
            <person name="Fujita N."/>
        </authorList>
    </citation>
    <scope>NUCLEOTIDE SEQUENCE [LARGE SCALE GENOMIC DNA]</scope>
    <source>
        <strain evidence="2 3">NBRC 100340</strain>
    </source>
</reference>
<dbReference type="AlphaFoldDB" id="K6WLP1"/>
<protein>
    <recommendedName>
        <fullName evidence="1">YlxR domain-containing protein</fullName>
    </recommendedName>
</protein>
<dbReference type="STRING" id="1184609.KILIM_010_00570"/>
<sequence length="84" mass="9282">MRVVLTVAESESRPGGVASGAGVQVRPDPRCRLPGRGAWLHVSLECLDQAIRRRAFTRALRVEVPGNRLDCDLVREYLSAHTTE</sequence>
<name>K6WLP1_9MICO</name>
<dbReference type="SUPFAM" id="SSF64376">
    <property type="entry name" value="YlxR-like"/>
    <property type="match status" value="1"/>
</dbReference>
<dbReference type="InterPro" id="IPR007393">
    <property type="entry name" value="YlxR_dom"/>
</dbReference>
<dbReference type="Proteomes" id="UP000008366">
    <property type="component" value="Unassembled WGS sequence"/>
</dbReference>
<organism evidence="2 3">
    <name type="scientific">Kineosphaera limosa NBRC 100340</name>
    <dbReference type="NCBI Taxonomy" id="1184609"/>
    <lineage>
        <taxon>Bacteria</taxon>
        <taxon>Bacillati</taxon>
        <taxon>Actinomycetota</taxon>
        <taxon>Actinomycetes</taxon>
        <taxon>Micrococcales</taxon>
        <taxon>Dermatophilaceae</taxon>
        <taxon>Kineosphaera</taxon>
    </lineage>
</organism>
<comment type="caution">
    <text evidence="2">The sequence shown here is derived from an EMBL/GenBank/DDBJ whole genome shotgun (WGS) entry which is preliminary data.</text>
</comment>
<dbReference type="Pfam" id="PF04296">
    <property type="entry name" value="YlxR"/>
    <property type="match status" value="1"/>
</dbReference>
<evidence type="ECO:0000313" key="3">
    <source>
        <dbReference type="Proteomes" id="UP000008366"/>
    </source>
</evidence>
<dbReference type="eggNOG" id="COG2740">
    <property type="taxonomic scope" value="Bacteria"/>
</dbReference>
<proteinExistence type="predicted"/>
<accession>K6WLP1</accession>
<gene>
    <name evidence="2" type="ORF">KILIM_010_00570</name>
</gene>